<evidence type="ECO:0000313" key="1">
    <source>
        <dbReference type="EMBL" id="CDW48645.1"/>
    </source>
</evidence>
<sequence length="38" mass="4403">SIIGYQNETNKLKDLNLTLPQKCISHCLVFLYICLIHL</sequence>
<name>A0A0K2VE43_LEPSM</name>
<reference evidence="1" key="1">
    <citation type="submission" date="2014-05" db="EMBL/GenBank/DDBJ databases">
        <authorList>
            <person name="Chronopoulou M."/>
        </authorList>
    </citation>
    <scope>NUCLEOTIDE SEQUENCE</scope>
    <source>
        <tissue evidence="1">Whole organism</tissue>
    </source>
</reference>
<protein>
    <submittedName>
        <fullName evidence="1">Uncharacterized protein</fullName>
    </submittedName>
</protein>
<feature type="non-terminal residue" evidence="1">
    <location>
        <position position="1"/>
    </location>
</feature>
<proteinExistence type="predicted"/>
<dbReference type="AlphaFoldDB" id="A0A0K2VE43"/>
<dbReference type="EMBL" id="HACA01031284">
    <property type="protein sequence ID" value="CDW48645.1"/>
    <property type="molecule type" value="Transcribed_RNA"/>
</dbReference>
<accession>A0A0K2VE43</accession>
<organism evidence="1">
    <name type="scientific">Lepeophtheirus salmonis</name>
    <name type="common">Salmon louse</name>
    <name type="synonym">Caligus salmonis</name>
    <dbReference type="NCBI Taxonomy" id="72036"/>
    <lineage>
        <taxon>Eukaryota</taxon>
        <taxon>Metazoa</taxon>
        <taxon>Ecdysozoa</taxon>
        <taxon>Arthropoda</taxon>
        <taxon>Crustacea</taxon>
        <taxon>Multicrustacea</taxon>
        <taxon>Hexanauplia</taxon>
        <taxon>Copepoda</taxon>
        <taxon>Siphonostomatoida</taxon>
        <taxon>Caligidae</taxon>
        <taxon>Lepeophtheirus</taxon>
    </lineage>
</organism>